<dbReference type="OrthoDB" id="1737932at2759"/>
<keyword evidence="2" id="KW-1185">Reference proteome</keyword>
<dbReference type="Proteomes" id="UP000516437">
    <property type="component" value="Unassembled WGS sequence"/>
</dbReference>
<evidence type="ECO:0000313" key="2">
    <source>
        <dbReference type="Proteomes" id="UP000516437"/>
    </source>
</evidence>
<gene>
    <name evidence="1" type="ORF">CJ030_MR0G007572</name>
</gene>
<evidence type="ECO:0000313" key="1">
    <source>
        <dbReference type="EMBL" id="KAB1200359.1"/>
    </source>
</evidence>
<dbReference type="AlphaFoldDB" id="A0A6A1UJC6"/>
<dbReference type="EMBL" id="RXIC02000174">
    <property type="protein sequence ID" value="KAB1200359.1"/>
    <property type="molecule type" value="Genomic_DNA"/>
</dbReference>
<name>A0A6A1UJC6_9ROSI</name>
<sequence>MALEEQWAEILTQAVIVEREVSFPNFEKMMFESRSIGDIMDGQDLVQEFYVTLLDVVDIDTCIWDITVCRVSFQLSANLLAAYMGMQRPVGAFPAVEILIKSTREEIFSTLQGRDMVVVGSFIRHNEMLPFWRIMHLIFAHDIEPIAHTTQCPIVRGELMLIVARGLVVDLPLYIFMTLRSETKTPSSSGLSYILLLTQFLYMRIERTL</sequence>
<organism evidence="1 2">
    <name type="scientific">Morella rubra</name>
    <name type="common">Chinese bayberry</name>
    <dbReference type="NCBI Taxonomy" id="262757"/>
    <lineage>
        <taxon>Eukaryota</taxon>
        <taxon>Viridiplantae</taxon>
        <taxon>Streptophyta</taxon>
        <taxon>Embryophyta</taxon>
        <taxon>Tracheophyta</taxon>
        <taxon>Spermatophyta</taxon>
        <taxon>Magnoliopsida</taxon>
        <taxon>eudicotyledons</taxon>
        <taxon>Gunneridae</taxon>
        <taxon>Pentapetalae</taxon>
        <taxon>rosids</taxon>
        <taxon>fabids</taxon>
        <taxon>Fagales</taxon>
        <taxon>Myricaceae</taxon>
        <taxon>Morella</taxon>
    </lineage>
</organism>
<accession>A0A6A1UJC6</accession>
<reference evidence="1 2" key="1">
    <citation type="journal article" date="2019" name="Plant Biotechnol. J.">
        <title>The red bayberry genome and genetic basis of sex determination.</title>
        <authorList>
            <person name="Jia H.M."/>
            <person name="Jia H.J."/>
            <person name="Cai Q.L."/>
            <person name="Wang Y."/>
            <person name="Zhao H.B."/>
            <person name="Yang W.F."/>
            <person name="Wang G.Y."/>
            <person name="Li Y.H."/>
            <person name="Zhan D.L."/>
            <person name="Shen Y.T."/>
            <person name="Niu Q.F."/>
            <person name="Chang L."/>
            <person name="Qiu J."/>
            <person name="Zhao L."/>
            <person name="Xie H.B."/>
            <person name="Fu W.Y."/>
            <person name="Jin J."/>
            <person name="Li X.W."/>
            <person name="Jiao Y."/>
            <person name="Zhou C.C."/>
            <person name="Tu T."/>
            <person name="Chai C.Y."/>
            <person name="Gao J.L."/>
            <person name="Fan L.J."/>
            <person name="van de Weg E."/>
            <person name="Wang J.Y."/>
            <person name="Gao Z.S."/>
        </authorList>
    </citation>
    <scope>NUCLEOTIDE SEQUENCE [LARGE SCALE GENOMIC DNA]</scope>
    <source>
        <tissue evidence="1">Leaves</tissue>
    </source>
</reference>
<protein>
    <submittedName>
        <fullName evidence="1">Uncharacterized protein</fullName>
    </submittedName>
</protein>
<comment type="caution">
    <text evidence="1">The sequence shown here is derived from an EMBL/GenBank/DDBJ whole genome shotgun (WGS) entry which is preliminary data.</text>
</comment>
<proteinExistence type="predicted"/>